<name>A0AC35EVW5_9BILA</name>
<accession>A0AC35EVW5</accession>
<evidence type="ECO:0000313" key="2">
    <source>
        <dbReference type="WBParaSite" id="PS1159_v2.g11241.t1"/>
    </source>
</evidence>
<reference evidence="2" key="1">
    <citation type="submission" date="2022-11" db="UniProtKB">
        <authorList>
            <consortium name="WormBaseParasite"/>
        </authorList>
    </citation>
    <scope>IDENTIFICATION</scope>
</reference>
<evidence type="ECO:0000313" key="1">
    <source>
        <dbReference type="Proteomes" id="UP000887580"/>
    </source>
</evidence>
<dbReference type="WBParaSite" id="PS1159_v2.g11241.t1">
    <property type="protein sequence ID" value="PS1159_v2.g11241.t1"/>
    <property type="gene ID" value="PS1159_v2.g11241"/>
</dbReference>
<organism evidence="1 2">
    <name type="scientific">Panagrolaimus sp. PS1159</name>
    <dbReference type="NCBI Taxonomy" id="55785"/>
    <lineage>
        <taxon>Eukaryota</taxon>
        <taxon>Metazoa</taxon>
        <taxon>Ecdysozoa</taxon>
        <taxon>Nematoda</taxon>
        <taxon>Chromadorea</taxon>
        <taxon>Rhabditida</taxon>
        <taxon>Tylenchina</taxon>
        <taxon>Panagrolaimomorpha</taxon>
        <taxon>Panagrolaimoidea</taxon>
        <taxon>Panagrolaimidae</taxon>
        <taxon>Panagrolaimus</taxon>
    </lineage>
</organism>
<sequence length="383" mass="43435">MAKGGSRYQPEDGPLMSNGKKAVAPPKTGFMHFLYNKEAGTCCGRTSKSWFQIIVFYIIFYFLLALFWLGCLKIFLSTIDYQLPRFYGPGTIIGVNPGVGYQPWLRDDPDSTLIKFNTQDPQSYERYVTALDDYLEKYSNLTDTRVCGPSQSNNDVVIQGKVNDTTNADACRFTLDAFKRAGCSKANQYGFKSGQPCIILSLNRLIGWKPEDYVAGEVPDEVAGRYKTGSIAFNCDGTYEPDREYVGERQYIPPEGIDGRFYPYAVMSNYHQPIVLNRVVQIECRAYARNIVQDIESRLGLVQFELLRENYVPPTKEDLKRTNDSIFVVLIIISIVFLSLSCFSFSLISFLFTMSPFFLRVNPQKTVVWASKKKAAFIVSPFT</sequence>
<proteinExistence type="predicted"/>
<dbReference type="Proteomes" id="UP000887580">
    <property type="component" value="Unplaced"/>
</dbReference>
<protein>
    <submittedName>
        <fullName evidence="2">Uncharacterized protein</fullName>
    </submittedName>
</protein>